<organism evidence="1 2">
    <name type="scientific">Naganishia cerealis</name>
    <dbReference type="NCBI Taxonomy" id="610337"/>
    <lineage>
        <taxon>Eukaryota</taxon>
        <taxon>Fungi</taxon>
        <taxon>Dikarya</taxon>
        <taxon>Basidiomycota</taxon>
        <taxon>Agaricomycotina</taxon>
        <taxon>Tremellomycetes</taxon>
        <taxon>Filobasidiales</taxon>
        <taxon>Filobasidiaceae</taxon>
        <taxon>Naganishia</taxon>
    </lineage>
</organism>
<gene>
    <name evidence="1" type="ORF">QFC19_001320</name>
</gene>
<protein>
    <submittedName>
        <fullName evidence="1">Uncharacterized protein</fullName>
    </submittedName>
</protein>
<evidence type="ECO:0000313" key="2">
    <source>
        <dbReference type="Proteomes" id="UP001241377"/>
    </source>
</evidence>
<dbReference type="Proteomes" id="UP001241377">
    <property type="component" value="Unassembled WGS sequence"/>
</dbReference>
<evidence type="ECO:0000313" key="1">
    <source>
        <dbReference type="EMBL" id="KAJ9111121.1"/>
    </source>
</evidence>
<reference evidence="1" key="1">
    <citation type="submission" date="2023-04" db="EMBL/GenBank/DDBJ databases">
        <title>Draft Genome sequencing of Naganishia species isolated from polar environments using Oxford Nanopore Technology.</title>
        <authorList>
            <person name="Leo P."/>
            <person name="Venkateswaran K."/>
        </authorList>
    </citation>
    <scope>NUCLEOTIDE SEQUENCE</scope>
    <source>
        <strain evidence="1">MNA-CCFEE 5261</strain>
    </source>
</reference>
<keyword evidence="2" id="KW-1185">Reference proteome</keyword>
<comment type="caution">
    <text evidence="1">The sequence shown here is derived from an EMBL/GenBank/DDBJ whole genome shotgun (WGS) entry which is preliminary data.</text>
</comment>
<dbReference type="EMBL" id="JASBWR010000009">
    <property type="protein sequence ID" value="KAJ9111121.1"/>
    <property type="molecule type" value="Genomic_DNA"/>
</dbReference>
<sequence>MIRASSSSKPRRPFHPASSAPQPSTRIMSLADRPPYLQPRIRHITSLRVHRLTVALAEVQAAARHSDKQRSSKDAIRGDSGFPTAVDGRDPAQLAIEGYDLAVPLKPPRVRYAATASAAAPTPTANGSAEDQAEGLPVRRPRVDSNTVEEASKGPVEQVVLDLVEDERAAAESLEQTGTGSSTGTNRRDLPDLPFRRNRRRTSQNGTSLTLHTLQESTDHSAATTARSSPPPPSPRTNSFNLISPSSPNGHNGTSTSTGAIPRRPSISLHRSRSRLTIPRHVDREKDPSTTMVGNARNPSGNWGSPSSRNASPLVSPVSPFFPSLGSPYHPSHSDLPARSSAAAPRRMSSSSATLVVRARSPDVLPEEMRNENHTSAKYDPSSVPGEPRIQTQDAQDTPRTSVAGGVAGTANENSTHTEQESLLSSMPASAPSAGMDNIFPRRARSTSISSVRTTLMAYVHQHQPGPRTGHRRDRSATVTSAHHQKVETGGSSLVNGGMGSLALPPASEENYAAIQMAQQQHQQLDDVPYVDQHILRNRLVRCFVTFATVETEPDVWQPPQTPTAKQNSACNQILRKSSQITTSPATTSVPPTTDEMHDIANALMPFYVSPIHIRSTHPTFSGLSPRSDYANWLSVRKAASHTVVVDVWVEFEMPAAMTTMTSANGSAMGDTVPAHSQKLHDSDFWQPSGSGSTMSWHKLKGVGGIVDLRRLHEVDETHTTTLPENTLIFTFAGFGDRLFYFELPTHVDSRVVGTSETHSSIGGGAGQAAHPTVDTIMERSLRETKMRKSVGLGELHHMMNLYSVIRDTERDVTRMEKDLNAKVHASAQAIIEARACSEQTNKVSQIQQSLAKIRTGNKEHAGRITSRRRVLQARRAAVGKAKEEYQGLESQRRDLSGNLDQLVSGINCIQLPIYRRRARLITQVNDVFEITPVDAPTLLYSILQVPLPIPQHASETAPPLSLPSSALPRGIKVDEDTISTALGFVALAVNQISHILERPLTYPLTCAGSKSLVKDNISIIQGPRR</sequence>
<accession>A0ACC2WJ54</accession>
<name>A0ACC2WJ54_9TREE</name>
<proteinExistence type="predicted"/>